<evidence type="ECO:0000259" key="1">
    <source>
        <dbReference type="Pfam" id="PF04471"/>
    </source>
</evidence>
<dbReference type="InterPro" id="IPR011856">
    <property type="entry name" value="tRNA_endonuc-like_dom_sf"/>
</dbReference>
<accession>A0ABX1Y0A6</accession>
<evidence type="ECO:0000313" key="3">
    <source>
        <dbReference type="Proteomes" id="UP000616779"/>
    </source>
</evidence>
<dbReference type="Gene3D" id="3.40.1350.10">
    <property type="match status" value="1"/>
</dbReference>
<organism evidence="2 3">
    <name type="scientific">Paenibacillus phytorum</name>
    <dbReference type="NCBI Taxonomy" id="2654977"/>
    <lineage>
        <taxon>Bacteria</taxon>
        <taxon>Bacillati</taxon>
        <taxon>Bacillota</taxon>
        <taxon>Bacilli</taxon>
        <taxon>Bacillales</taxon>
        <taxon>Paenibacillaceae</taxon>
        <taxon>Paenibacillus</taxon>
    </lineage>
</organism>
<keyword evidence="2" id="KW-0540">Nuclease</keyword>
<dbReference type="InterPro" id="IPR007560">
    <property type="entry name" value="Restrct_endonuc_IV_Mrr"/>
</dbReference>
<proteinExistence type="predicted"/>
<dbReference type="SUPFAM" id="SSF52980">
    <property type="entry name" value="Restriction endonuclease-like"/>
    <property type="match status" value="1"/>
</dbReference>
<dbReference type="PANTHER" id="PTHR30015">
    <property type="entry name" value="MRR RESTRICTION SYSTEM PROTEIN"/>
    <property type="match status" value="1"/>
</dbReference>
<dbReference type="PANTHER" id="PTHR30015:SF7">
    <property type="entry name" value="TYPE IV METHYL-DIRECTED RESTRICTION ENZYME ECOKMRR"/>
    <property type="match status" value="1"/>
</dbReference>
<keyword evidence="2" id="KW-0378">Hydrolase</keyword>
<protein>
    <submittedName>
        <fullName evidence="2">Restriction endonuclease</fullName>
    </submittedName>
</protein>
<keyword evidence="2" id="KW-0255">Endonuclease</keyword>
<reference evidence="2 3" key="1">
    <citation type="submission" date="2019-10" db="EMBL/GenBank/DDBJ databases">
        <title>Description of Paenibacillus terrestris sp. nov.</title>
        <authorList>
            <person name="Carlier A."/>
            <person name="Qi S."/>
        </authorList>
    </citation>
    <scope>NUCLEOTIDE SEQUENCE [LARGE SCALE GENOMIC DNA]</scope>
    <source>
        <strain evidence="2 3">LMG 31458</strain>
    </source>
</reference>
<name>A0ABX1Y0A6_9BACL</name>
<dbReference type="RefSeq" id="WP_171644857.1">
    <property type="nucleotide sequence ID" value="NZ_WHOA01000125.1"/>
</dbReference>
<comment type="caution">
    <text evidence="2">The sequence shown here is derived from an EMBL/GenBank/DDBJ whole genome shotgun (WGS) entry which is preliminary data.</text>
</comment>
<dbReference type="InterPro" id="IPR052906">
    <property type="entry name" value="Type_IV_Methyl-Rstrct_Enzyme"/>
</dbReference>
<dbReference type="GO" id="GO:0004519">
    <property type="term" value="F:endonuclease activity"/>
    <property type="evidence" value="ECO:0007669"/>
    <property type="project" value="UniProtKB-KW"/>
</dbReference>
<feature type="domain" description="Restriction endonuclease type IV Mrr" evidence="1">
    <location>
        <begin position="63"/>
        <end position="171"/>
    </location>
</feature>
<evidence type="ECO:0000313" key="2">
    <source>
        <dbReference type="EMBL" id="NOU73448.1"/>
    </source>
</evidence>
<keyword evidence="3" id="KW-1185">Reference proteome</keyword>
<dbReference type="InterPro" id="IPR011335">
    <property type="entry name" value="Restrct_endonuc-II-like"/>
</dbReference>
<dbReference type="Proteomes" id="UP000616779">
    <property type="component" value="Unassembled WGS sequence"/>
</dbReference>
<gene>
    <name evidence="2" type="ORF">GC098_18815</name>
</gene>
<dbReference type="EMBL" id="WHOA01000125">
    <property type="protein sequence ID" value="NOU73448.1"/>
    <property type="molecule type" value="Genomic_DNA"/>
</dbReference>
<dbReference type="Pfam" id="PF04471">
    <property type="entry name" value="Mrr_cat"/>
    <property type="match status" value="1"/>
</dbReference>
<sequence>MSYVIVVLIVAGFMGFYLLKTKQELDSIRRSAIDFISINEEMKKTLLVGLYQRYMKSEDPEKENPLDFERFVAKIMSDVNQSEAFVTSGSGDFGVDIEEKRGDGLYLGQIKCHADYNPVSFDPIAIIHSQMIKQNAKGGYVITTSTFTPNAKAYAEGLNIRLIEGRELIDLWVRSLEHKNASSKFIFNPSIA</sequence>